<dbReference type="AlphaFoldDB" id="A0A7J8U796"/>
<protein>
    <submittedName>
        <fullName evidence="2">Uncharacterized protein</fullName>
    </submittedName>
</protein>
<organism evidence="2 3">
    <name type="scientific">Gossypium klotzschianum</name>
    <dbReference type="NCBI Taxonomy" id="34286"/>
    <lineage>
        <taxon>Eukaryota</taxon>
        <taxon>Viridiplantae</taxon>
        <taxon>Streptophyta</taxon>
        <taxon>Embryophyta</taxon>
        <taxon>Tracheophyta</taxon>
        <taxon>Spermatophyta</taxon>
        <taxon>Magnoliopsida</taxon>
        <taxon>eudicotyledons</taxon>
        <taxon>Gunneridae</taxon>
        <taxon>Pentapetalae</taxon>
        <taxon>rosids</taxon>
        <taxon>malvids</taxon>
        <taxon>Malvales</taxon>
        <taxon>Malvaceae</taxon>
        <taxon>Malvoideae</taxon>
        <taxon>Gossypium</taxon>
    </lineage>
</organism>
<evidence type="ECO:0000313" key="2">
    <source>
        <dbReference type="EMBL" id="MBA0646367.1"/>
    </source>
</evidence>
<feature type="region of interest" description="Disordered" evidence="1">
    <location>
        <begin position="127"/>
        <end position="164"/>
    </location>
</feature>
<reference evidence="2 3" key="1">
    <citation type="journal article" date="2019" name="Genome Biol. Evol.">
        <title>Insights into the evolution of the New World diploid cottons (Gossypium, subgenus Houzingenia) based on genome sequencing.</title>
        <authorList>
            <person name="Grover C.E."/>
            <person name="Arick M.A. 2nd"/>
            <person name="Thrash A."/>
            <person name="Conover J.L."/>
            <person name="Sanders W.S."/>
            <person name="Peterson D.G."/>
            <person name="Frelichowski J.E."/>
            <person name="Scheffler J.A."/>
            <person name="Scheffler B.E."/>
            <person name="Wendel J.F."/>
        </authorList>
    </citation>
    <scope>NUCLEOTIDE SEQUENCE [LARGE SCALE GENOMIC DNA]</scope>
    <source>
        <strain evidence="2">57</strain>
        <tissue evidence="2">Leaf</tissue>
    </source>
</reference>
<evidence type="ECO:0000256" key="1">
    <source>
        <dbReference type="SAM" id="MobiDB-lite"/>
    </source>
</evidence>
<dbReference type="OrthoDB" id="1002340at2759"/>
<feature type="compositionally biased region" description="Polar residues" evidence="1">
    <location>
        <begin position="72"/>
        <end position="85"/>
    </location>
</feature>
<proteinExistence type="predicted"/>
<sequence>MDYMILVGEGEKLKGNGKMAAQISRKSKEGFKSGIAGNWGDSNIDVGCGILEAGSRPEVTFGKIKEIINQSKVSGGPSSLTNGASRKSKLGEFRFKGDSRFRPKTQEETDMGLRSVGQMTKALAEWQTKGGGPNKIMAGPSSDELPSAKNPLEKSVGNISGPKL</sequence>
<keyword evidence="3" id="KW-1185">Reference proteome</keyword>
<feature type="compositionally biased region" description="Basic and acidic residues" evidence="1">
    <location>
        <begin position="89"/>
        <end position="107"/>
    </location>
</feature>
<feature type="region of interest" description="Disordered" evidence="1">
    <location>
        <begin position="72"/>
        <end position="112"/>
    </location>
</feature>
<accession>A0A7J8U796</accession>
<name>A0A7J8U796_9ROSI</name>
<gene>
    <name evidence="2" type="ORF">Goklo_014340</name>
</gene>
<evidence type="ECO:0000313" key="3">
    <source>
        <dbReference type="Proteomes" id="UP000593573"/>
    </source>
</evidence>
<comment type="caution">
    <text evidence="2">The sequence shown here is derived from an EMBL/GenBank/DDBJ whole genome shotgun (WGS) entry which is preliminary data.</text>
</comment>
<dbReference type="Proteomes" id="UP000593573">
    <property type="component" value="Unassembled WGS sequence"/>
</dbReference>
<dbReference type="EMBL" id="JABFAB010000004">
    <property type="protein sequence ID" value="MBA0646367.1"/>
    <property type="molecule type" value="Genomic_DNA"/>
</dbReference>